<dbReference type="GO" id="GO:0006730">
    <property type="term" value="P:one-carbon metabolic process"/>
    <property type="evidence" value="ECO:0007669"/>
    <property type="project" value="UniProtKB-KW"/>
</dbReference>
<gene>
    <name evidence="10" type="ORF">BU23DRAFT_143762</name>
</gene>
<dbReference type="InterPro" id="IPR017925">
    <property type="entry name" value="DHFR_CS"/>
</dbReference>
<feature type="signal peptide" evidence="8">
    <location>
        <begin position="1"/>
        <end position="23"/>
    </location>
</feature>
<evidence type="ECO:0000256" key="2">
    <source>
        <dbReference type="ARBA" id="ARBA00012856"/>
    </source>
</evidence>
<proteinExistence type="inferred from homology"/>
<dbReference type="PRINTS" id="PR00070">
    <property type="entry name" value="DHFR"/>
</dbReference>
<dbReference type="OrthoDB" id="414698at2759"/>
<dbReference type="Gene3D" id="3.40.430.10">
    <property type="entry name" value="Dihydrofolate Reductase, subunit A"/>
    <property type="match status" value="1"/>
</dbReference>
<accession>A0A6A5VHN9</accession>
<dbReference type="Proteomes" id="UP000800036">
    <property type="component" value="Unassembled WGS sequence"/>
</dbReference>
<keyword evidence="6" id="KW-0560">Oxidoreductase</keyword>
<keyword evidence="11" id="KW-1185">Reference proteome</keyword>
<dbReference type="GO" id="GO:0046452">
    <property type="term" value="P:dihydrofolate metabolic process"/>
    <property type="evidence" value="ECO:0007669"/>
    <property type="project" value="TreeGrafter"/>
</dbReference>
<dbReference type="InterPro" id="IPR001796">
    <property type="entry name" value="DHFR_dom"/>
</dbReference>
<dbReference type="AlphaFoldDB" id="A0A6A5VHN9"/>
<dbReference type="PROSITE" id="PS51330">
    <property type="entry name" value="DHFR_2"/>
    <property type="match status" value="1"/>
</dbReference>
<dbReference type="InterPro" id="IPR024072">
    <property type="entry name" value="DHFR-like_dom_sf"/>
</dbReference>
<feature type="domain" description="DHFR" evidence="9">
    <location>
        <begin position="11"/>
        <end position="231"/>
    </location>
</feature>
<comment type="pathway">
    <text evidence="1">Cofactor biosynthesis; tetrahydrofolate biosynthesis; 5,6,7,8-tetrahydrofolate from 7,8-dihydrofolate: step 1/1.</text>
</comment>
<keyword evidence="8" id="KW-0732">Signal</keyword>
<dbReference type="PANTHER" id="PTHR48069">
    <property type="entry name" value="DIHYDROFOLATE REDUCTASE"/>
    <property type="match status" value="1"/>
</dbReference>
<dbReference type="GO" id="GO:0050661">
    <property type="term" value="F:NADP binding"/>
    <property type="evidence" value="ECO:0007669"/>
    <property type="project" value="InterPro"/>
</dbReference>
<sequence>MSPPSSAPPLSLTLILAATPSLGIGKAGTLPWPQLRKEMGYFKRVTMRVPPRTDAPERENGRKRVNTVVMGRKTWDSIPERFRPLEGRLNVVVTRKPEAFPSAKKKGAVEGPIVVGSVTEAVERLQALNAQAVNADGEGEEDRQGQPEVERVFVIGGATIYDAALKLSQTDRVLLTKIENEFECDTFFSVELDKDETWKRSSREGLEEFTGEKVEAVEEKGVRFEFGMYERVKGKGR</sequence>
<dbReference type="UniPathway" id="UPA00077">
    <property type="reaction ID" value="UER00158"/>
</dbReference>
<evidence type="ECO:0000256" key="1">
    <source>
        <dbReference type="ARBA" id="ARBA00004903"/>
    </source>
</evidence>
<reference evidence="10" key="1">
    <citation type="journal article" date="2020" name="Stud. Mycol.">
        <title>101 Dothideomycetes genomes: a test case for predicting lifestyles and emergence of pathogens.</title>
        <authorList>
            <person name="Haridas S."/>
            <person name="Albert R."/>
            <person name="Binder M."/>
            <person name="Bloem J."/>
            <person name="Labutti K."/>
            <person name="Salamov A."/>
            <person name="Andreopoulos B."/>
            <person name="Baker S."/>
            <person name="Barry K."/>
            <person name="Bills G."/>
            <person name="Bluhm B."/>
            <person name="Cannon C."/>
            <person name="Castanera R."/>
            <person name="Culley D."/>
            <person name="Daum C."/>
            <person name="Ezra D."/>
            <person name="Gonzalez J."/>
            <person name="Henrissat B."/>
            <person name="Kuo A."/>
            <person name="Liang C."/>
            <person name="Lipzen A."/>
            <person name="Lutzoni F."/>
            <person name="Magnuson J."/>
            <person name="Mondo S."/>
            <person name="Nolan M."/>
            <person name="Ohm R."/>
            <person name="Pangilinan J."/>
            <person name="Park H.-J."/>
            <person name="Ramirez L."/>
            <person name="Alfaro M."/>
            <person name="Sun H."/>
            <person name="Tritt A."/>
            <person name="Yoshinaga Y."/>
            <person name="Zwiers L.-H."/>
            <person name="Turgeon B."/>
            <person name="Goodwin S."/>
            <person name="Spatafora J."/>
            <person name="Crous P."/>
            <person name="Grigoriev I."/>
        </authorList>
    </citation>
    <scope>NUCLEOTIDE SEQUENCE</scope>
    <source>
        <strain evidence="10">CBS 107.79</strain>
    </source>
</reference>
<dbReference type="GO" id="GO:0046654">
    <property type="term" value="P:tetrahydrofolate biosynthetic process"/>
    <property type="evidence" value="ECO:0007669"/>
    <property type="project" value="UniProtKB-UniPathway"/>
</dbReference>
<dbReference type="SUPFAM" id="SSF53597">
    <property type="entry name" value="Dihydrofolate reductase-like"/>
    <property type="match status" value="1"/>
</dbReference>
<dbReference type="CDD" id="cd00209">
    <property type="entry name" value="DHFR"/>
    <property type="match status" value="1"/>
</dbReference>
<evidence type="ECO:0000256" key="7">
    <source>
        <dbReference type="RuleBase" id="RU004474"/>
    </source>
</evidence>
<dbReference type="GO" id="GO:0005739">
    <property type="term" value="C:mitochondrion"/>
    <property type="evidence" value="ECO:0007669"/>
    <property type="project" value="TreeGrafter"/>
</dbReference>
<dbReference type="PROSITE" id="PS00075">
    <property type="entry name" value="DHFR_1"/>
    <property type="match status" value="1"/>
</dbReference>
<feature type="chain" id="PRO_5025677151" description="Dihydrofolate reductase" evidence="8">
    <location>
        <begin position="24"/>
        <end position="237"/>
    </location>
</feature>
<dbReference type="Pfam" id="PF00186">
    <property type="entry name" value="DHFR_1"/>
    <property type="match status" value="1"/>
</dbReference>
<evidence type="ECO:0000313" key="11">
    <source>
        <dbReference type="Proteomes" id="UP000800036"/>
    </source>
</evidence>
<evidence type="ECO:0000313" key="10">
    <source>
        <dbReference type="EMBL" id="KAF1972827.1"/>
    </source>
</evidence>
<dbReference type="GO" id="GO:0046655">
    <property type="term" value="P:folic acid metabolic process"/>
    <property type="evidence" value="ECO:0007669"/>
    <property type="project" value="TreeGrafter"/>
</dbReference>
<evidence type="ECO:0000256" key="5">
    <source>
        <dbReference type="ARBA" id="ARBA00022857"/>
    </source>
</evidence>
<dbReference type="GO" id="GO:0004146">
    <property type="term" value="F:dihydrofolate reductase activity"/>
    <property type="evidence" value="ECO:0007669"/>
    <property type="project" value="UniProtKB-EC"/>
</dbReference>
<keyword evidence="4" id="KW-0554">One-carbon metabolism</keyword>
<evidence type="ECO:0000256" key="8">
    <source>
        <dbReference type="SAM" id="SignalP"/>
    </source>
</evidence>
<comment type="similarity">
    <text evidence="7">Belongs to the dihydrofolate reductase family.</text>
</comment>
<evidence type="ECO:0000256" key="4">
    <source>
        <dbReference type="ARBA" id="ARBA00022563"/>
    </source>
</evidence>
<dbReference type="EMBL" id="ML976684">
    <property type="protein sequence ID" value="KAF1972827.1"/>
    <property type="molecule type" value="Genomic_DNA"/>
</dbReference>
<protein>
    <recommendedName>
        <fullName evidence="3">Dihydrofolate reductase</fullName>
        <ecNumber evidence="2">1.5.1.3</ecNumber>
    </recommendedName>
</protein>
<dbReference type="PANTHER" id="PTHR48069:SF3">
    <property type="entry name" value="DIHYDROFOLATE REDUCTASE"/>
    <property type="match status" value="1"/>
</dbReference>
<keyword evidence="5" id="KW-0521">NADP</keyword>
<evidence type="ECO:0000256" key="6">
    <source>
        <dbReference type="ARBA" id="ARBA00023002"/>
    </source>
</evidence>
<name>A0A6A5VHN9_9PLEO</name>
<dbReference type="EC" id="1.5.1.3" evidence="2"/>
<organism evidence="10 11">
    <name type="scientific">Bimuria novae-zelandiae CBS 107.79</name>
    <dbReference type="NCBI Taxonomy" id="1447943"/>
    <lineage>
        <taxon>Eukaryota</taxon>
        <taxon>Fungi</taxon>
        <taxon>Dikarya</taxon>
        <taxon>Ascomycota</taxon>
        <taxon>Pezizomycotina</taxon>
        <taxon>Dothideomycetes</taxon>
        <taxon>Pleosporomycetidae</taxon>
        <taxon>Pleosporales</taxon>
        <taxon>Massarineae</taxon>
        <taxon>Didymosphaeriaceae</taxon>
        <taxon>Bimuria</taxon>
    </lineage>
</organism>
<dbReference type="InterPro" id="IPR012259">
    <property type="entry name" value="DHFR"/>
</dbReference>
<evidence type="ECO:0000259" key="9">
    <source>
        <dbReference type="PROSITE" id="PS51330"/>
    </source>
</evidence>
<evidence type="ECO:0000256" key="3">
    <source>
        <dbReference type="ARBA" id="ARBA00018886"/>
    </source>
</evidence>